<proteinExistence type="predicted"/>
<name>A0A345BW06_9BACI</name>
<evidence type="ECO:0000313" key="3">
    <source>
        <dbReference type="Proteomes" id="UP000252100"/>
    </source>
</evidence>
<protein>
    <submittedName>
        <fullName evidence="2">Uncharacterized protein</fullName>
    </submittedName>
</protein>
<feature type="compositionally biased region" description="Basic residues" evidence="1">
    <location>
        <begin position="29"/>
        <end position="51"/>
    </location>
</feature>
<organism evidence="2 3">
    <name type="scientific">Salicibibacter kimchii</name>
    <dbReference type="NCBI Taxonomy" id="2099786"/>
    <lineage>
        <taxon>Bacteria</taxon>
        <taxon>Bacillati</taxon>
        <taxon>Bacillota</taxon>
        <taxon>Bacilli</taxon>
        <taxon>Bacillales</taxon>
        <taxon>Bacillaceae</taxon>
        <taxon>Salicibibacter</taxon>
    </lineage>
</organism>
<evidence type="ECO:0000313" key="2">
    <source>
        <dbReference type="EMBL" id="AXF55137.1"/>
    </source>
</evidence>
<feature type="region of interest" description="Disordered" evidence="1">
    <location>
        <begin position="1"/>
        <end position="51"/>
    </location>
</feature>
<reference evidence="2 3" key="1">
    <citation type="journal article" date="2018" name="J. Microbiol.">
        <title>Salicibibacter kimchii gen. nov., sp. nov., a moderately halophilic and alkalitolerant bacterium in the family Bacillaceae, isolated from kimchi.</title>
        <authorList>
            <person name="Jang J.Y."/>
            <person name="Oh Y.J."/>
            <person name="Lim S.K."/>
            <person name="Park H.K."/>
            <person name="Lee C."/>
            <person name="Kim J.Y."/>
            <person name="Lee M.A."/>
            <person name="Choi H.J."/>
        </authorList>
    </citation>
    <scope>NUCLEOTIDE SEQUENCE [LARGE SCALE GENOMIC DNA]</scope>
    <source>
        <strain evidence="2 3">NKC1-1</strain>
    </source>
</reference>
<sequence length="72" mass="8146">MGYQITRPMQNNRRAKGGGGQCNPYALIRKSKQTRHRHEKGRKATNVSKKGRHWHEIGAKTYLEVEASLASA</sequence>
<gene>
    <name evidence="2" type="ORF">DT065_03290</name>
</gene>
<keyword evidence="3" id="KW-1185">Reference proteome</keyword>
<dbReference type="EMBL" id="CP031092">
    <property type="protein sequence ID" value="AXF55137.1"/>
    <property type="molecule type" value="Genomic_DNA"/>
</dbReference>
<dbReference type="KEGG" id="rue:DT065_03290"/>
<dbReference type="AlphaFoldDB" id="A0A345BW06"/>
<evidence type="ECO:0000256" key="1">
    <source>
        <dbReference type="SAM" id="MobiDB-lite"/>
    </source>
</evidence>
<dbReference type="Proteomes" id="UP000252100">
    <property type="component" value="Chromosome"/>
</dbReference>
<accession>A0A345BW06</accession>